<dbReference type="Proteomes" id="UP000198850">
    <property type="component" value="Unassembled WGS sequence"/>
</dbReference>
<name>A0A1H4HKG4_9SPHI</name>
<dbReference type="AlphaFoldDB" id="A0A1H4HKG4"/>
<organism evidence="1 2">
    <name type="scientific">Pedobacter hartonius</name>
    <dbReference type="NCBI Taxonomy" id="425514"/>
    <lineage>
        <taxon>Bacteria</taxon>
        <taxon>Pseudomonadati</taxon>
        <taxon>Bacteroidota</taxon>
        <taxon>Sphingobacteriia</taxon>
        <taxon>Sphingobacteriales</taxon>
        <taxon>Sphingobacteriaceae</taxon>
        <taxon>Pedobacter</taxon>
    </lineage>
</organism>
<proteinExistence type="predicted"/>
<dbReference type="RefSeq" id="WP_090560162.1">
    <property type="nucleotide sequence ID" value="NZ_FNRA01000026.1"/>
</dbReference>
<evidence type="ECO:0000313" key="1">
    <source>
        <dbReference type="EMBL" id="SEB22096.1"/>
    </source>
</evidence>
<gene>
    <name evidence="1" type="ORF">SAMN05443550_1266</name>
</gene>
<dbReference type="STRING" id="425514.SAMN05443550_1266"/>
<sequence>MSRSLYLIQKHCPNLFRLIVENGSSNLDKLDDIVLRQLEEKRANNTSLVRMLMRVEAGDDPFLISFTNYMDDLIGEMLHQIPEHEAGIWDSLKGKFSNIAGWNFLNPIGELSALKHLLSDNESALVTMESPYPNGRPKDFLLMSNSDLEEVLVEVVNIHTPVEPVEWEELKIILLEKLEFKIDRETIGVTDPLLLDKLIIMPVVWYLDVKILREHHDFFSSFSTTMGSSAGLKIKSFGFHTYIKTTDNKLIFADAATILKTDL</sequence>
<reference evidence="1 2" key="1">
    <citation type="submission" date="2016-10" db="EMBL/GenBank/DDBJ databases">
        <authorList>
            <person name="de Groot N.N."/>
        </authorList>
    </citation>
    <scope>NUCLEOTIDE SEQUENCE [LARGE SCALE GENOMIC DNA]</scope>
    <source>
        <strain evidence="1 2">DSM 19033</strain>
    </source>
</reference>
<evidence type="ECO:0000313" key="2">
    <source>
        <dbReference type="Proteomes" id="UP000198850"/>
    </source>
</evidence>
<protein>
    <submittedName>
        <fullName evidence="1">Uncharacterized protein</fullName>
    </submittedName>
</protein>
<keyword evidence="2" id="KW-1185">Reference proteome</keyword>
<dbReference type="EMBL" id="FNRA01000026">
    <property type="protein sequence ID" value="SEB22096.1"/>
    <property type="molecule type" value="Genomic_DNA"/>
</dbReference>
<accession>A0A1H4HKG4</accession>